<dbReference type="EMBL" id="MDTU01000002">
    <property type="protein sequence ID" value="ODN41562.1"/>
    <property type="molecule type" value="Genomic_DNA"/>
</dbReference>
<dbReference type="HAMAP" id="MF_04133">
    <property type="entry name" value="CAPSID_LAMBDA"/>
    <property type="match status" value="1"/>
</dbReference>
<reference evidence="1 2" key="1">
    <citation type="submission" date="2016-08" db="EMBL/GenBank/DDBJ databases">
        <title>Draft genome sequence of Candidatus Piscirickettsia litoralis, from seawater.</title>
        <authorList>
            <person name="Wan X."/>
            <person name="Lee A.J."/>
            <person name="Hou S."/>
            <person name="Donachie S.P."/>
        </authorList>
    </citation>
    <scope>NUCLEOTIDE SEQUENCE [LARGE SCALE GENOMIC DNA]</scope>
    <source>
        <strain evidence="1 2">Y2</strain>
    </source>
</reference>
<name>A0ABX2ZY78_9GAMM</name>
<evidence type="ECO:0000313" key="1">
    <source>
        <dbReference type="EMBL" id="ODN41562.1"/>
    </source>
</evidence>
<dbReference type="Proteomes" id="UP000094329">
    <property type="component" value="Unassembled WGS sequence"/>
</dbReference>
<accession>A0ABX2ZY78</accession>
<dbReference type="RefSeq" id="WP_069314027.1">
    <property type="nucleotide sequence ID" value="NZ_MDTU01000002.1"/>
</dbReference>
<evidence type="ECO:0008006" key="3">
    <source>
        <dbReference type="Google" id="ProtNLM"/>
    </source>
</evidence>
<evidence type="ECO:0000313" key="2">
    <source>
        <dbReference type="Proteomes" id="UP000094329"/>
    </source>
</evidence>
<organism evidence="1 2">
    <name type="scientific">Piscirickettsia litoralis</name>
    <dbReference type="NCBI Taxonomy" id="1891921"/>
    <lineage>
        <taxon>Bacteria</taxon>
        <taxon>Pseudomonadati</taxon>
        <taxon>Pseudomonadota</taxon>
        <taxon>Gammaproteobacteria</taxon>
        <taxon>Thiotrichales</taxon>
        <taxon>Piscirickettsiaceae</taxon>
        <taxon>Piscirickettsia</taxon>
    </lineage>
</organism>
<dbReference type="Gene3D" id="3.15.30.10">
    <property type="entry name" value="putative capsid protein of prophage domain like"/>
    <property type="match status" value="1"/>
</dbReference>
<comment type="caution">
    <text evidence="1">The sequence shown here is derived from an EMBL/GenBank/DDBJ whole genome shotgun (WGS) entry which is preliminary data.</text>
</comment>
<protein>
    <recommendedName>
        <fullName evidence="3">Major capsid protein E</fullName>
    </recommendedName>
</protein>
<dbReference type="InterPro" id="IPR005564">
    <property type="entry name" value="Major_capsid_GpE"/>
</dbReference>
<keyword evidence="2" id="KW-1185">Reference proteome</keyword>
<dbReference type="Gene3D" id="3.30.1930.10">
    <property type="entry name" value="capsid protein of prophage domain"/>
    <property type="match status" value="1"/>
</dbReference>
<proteinExistence type="inferred from homology"/>
<dbReference type="Pfam" id="PF03864">
    <property type="entry name" value="Phage_cap_E"/>
    <property type="match status" value="1"/>
</dbReference>
<gene>
    <name evidence="1" type="ORF">BGC07_15755</name>
</gene>
<sequence>MSIDPYETRTLLGVLEQVKPIQRFFLNTFFKEENTFDTLHVDVDIVKGSRRVAPFVSPLLEGKVVKNEGFVTETFKPGYIKVKNVITPMNVFKRKAGQTIYTKPKSPALLAAEHVGKTLSKLTEMADRREELMAASAILNGGVEIKGDGLDRYVDFQMSPNHKVLLAGDALWTSANSNPMKQLDAWCRLVLQDSGHRPSYCVMGIDAVYAFLDHPKVKEHLELRRNYTIEVRPKDLPQGVVLEAYIEKLKLNIVSYNEWYLNEDTGLEESIVPANRIALCSETARCSKNYGAIEDFDVTYGVKHFAKTWKQKDPSALFLLLQAAPLPVPHEIDAFLNAVVI</sequence>